<feature type="region of interest" description="Disordered" evidence="1">
    <location>
        <begin position="101"/>
        <end position="157"/>
    </location>
</feature>
<feature type="compositionally biased region" description="Polar residues" evidence="1">
    <location>
        <begin position="128"/>
        <end position="138"/>
    </location>
</feature>
<dbReference type="EMBL" id="JACGWN010000004">
    <property type="protein sequence ID" value="KAL0452861.1"/>
    <property type="molecule type" value="Genomic_DNA"/>
</dbReference>
<reference evidence="2" key="1">
    <citation type="submission" date="2020-06" db="EMBL/GenBank/DDBJ databases">
        <authorList>
            <person name="Li T."/>
            <person name="Hu X."/>
            <person name="Zhang T."/>
            <person name="Song X."/>
            <person name="Zhang H."/>
            <person name="Dai N."/>
            <person name="Sheng W."/>
            <person name="Hou X."/>
            <person name="Wei L."/>
        </authorList>
    </citation>
    <scope>NUCLEOTIDE SEQUENCE</scope>
    <source>
        <strain evidence="2">KEN1</strain>
        <tissue evidence="2">Leaf</tissue>
    </source>
</reference>
<evidence type="ECO:0000313" key="2">
    <source>
        <dbReference type="EMBL" id="KAL0452861.1"/>
    </source>
</evidence>
<gene>
    <name evidence="2" type="ORF">Slati_1264200</name>
</gene>
<accession>A0AAW2XKX8</accession>
<feature type="compositionally biased region" description="Low complexity" evidence="1">
    <location>
        <begin position="34"/>
        <end position="45"/>
    </location>
</feature>
<dbReference type="PANTHER" id="PTHR36022:SF1">
    <property type="entry name" value="GPI-ANCHORED ADHESIN-LIKE PROTEIN"/>
    <property type="match status" value="1"/>
</dbReference>
<feature type="region of interest" description="Disordered" evidence="1">
    <location>
        <begin position="60"/>
        <end position="86"/>
    </location>
</feature>
<reference evidence="2" key="2">
    <citation type="journal article" date="2024" name="Plant">
        <title>Genomic evolution and insights into agronomic trait innovations of Sesamum species.</title>
        <authorList>
            <person name="Miao H."/>
            <person name="Wang L."/>
            <person name="Qu L."/>
            <person name="Liu H."/>
            <person name="Sun Y."/>
            <person name="Le M."/>
            <person name="Wang Q."/>
            <person name="Wei S."/>
            <person name="Zheng Y."/>
            <person name="Lin W."/>
            <person name="Duan Y."/>
            <person name="Cao H."/>
            <person name="Xiong S."/>
            <person name="Wang X."/>
            <person name="Wei L."/>
            <person name="Li C."/>
            <person name="Ma Q."/>
            <person name="Ju M."/>
            <person name="Zhao R."/>
            <person name="Li G."/>
            <person name="Mu C."/>
            <person name="Tian Q."/>
            <person name="Mei H."/>
            <person name="Zhang T."/>
            <person name="Gao T."/>
            <person name="Zhang H."/>
        </authorList>
    </citation>
    <scope>NUCLEOTIDE SEQUENCE</scope>
    <source>
        <strain evidence="2">KEN1</strain>
    </source>
</reference>
<proteinExistence type="predicted"/>
<feature type="compositionally biased region" description="Basic and acidic residues" evidence="1">
    <location>
        <begin position="599"/>
        <end position="608"/>
    </location>
</feature>
<protein>
    <submittedName>
        <fullName evidence="2">Uncharacterized protein</fullName>
    </submittedName>
</protein>
<dbReference type="PANTHER" id="PTHR36022">
    <property type="entry name" value="GPI-ANCHORED ADHESIN-LIKE PROTEIN"/>
    <property type="match status" value="1"/>
</dbReference>
<evidence type="ECO:0000256" key="1">
    <source>
        <dbReference type="SAM" id="MobiDB-lite"/>
    </source>
</evidence>
<feature type="compositionally biased region" description="Basic and acidic residues" evidence="1">
    <location>
        <begin position="1"/>
        <end position="13"/>
    </location>
</feature>
<feature type="region of interest" description="Disordered" evidence="1">
    <location>
        <begin position="584"/>
        <end position="626"/>
    </location>
</feature>
<comment type="caution">
    <text evidence="2">The sequence shown here is derived from an EMBL/GenBank/DDBJ whole genome shotgun (WGS) entry which is preliminary data.</text>
</comment>
<organism evidence="2">
    <name type="scientific">Sesamum latifolium</name>
    <dbReference type="NCBI Taxonomy" id="2727402"/>
    <lineage>
        <taxon>Eukaryota</taxon>
        <taxon>Viridiplantae</taxon>
        <taxon>Streptophyta</taxon>
        <taxon>Embryophyta</taxon>
        <taxon>Tracheophyta</taxon>
        <taxon>Spermatophyta</taxon>
        <taxon>Magnoliopsida</taxon>
        <taxon>eudicotyledons</taxon>
        <taxon>Gunneridae</taxon>
        <taxon>Pentapetalae</taxon>
        <taxon>asterids</taxon>
        <taxon>lamiids</taxon>
        <taxon>Lamiales</taxon>
        <taxon>Pedaliaceae</taxon>
        <taxon>Sesamum</taxon>
    </lineage>
</organism>
<feature type="region of interest" description="Disordered" evidence="1">
    <location>
        <begin position="1"/>
        <end position="46"/>
    </location>
</feature>
<feature type="region of interest" description="Disordered" evidence="1">
    <location>
        <begin position="204"/>
        <end position="243"/>
    </location>
</feature>
<name>A0AAW2XKX8_9LAMI</name>
<dbReference type="AlphaFoldDB" id="A0AAW2XKX8"/>
<sequence length="666" mass="71638">MEKKKQKKKESFEKTSPLQHLNPPQIHTPMTKISSNPSSSSSSVSFEAPKDCFRFFLSSNSSSSYSSRTHLHRKPKPLSTIPKNVPDKSTAAALNFMHRSKENVLPRKPFSLKSKKNQHPRLGPRQCGRTTTKPTCRNPQIPKLSSGKGNPGHKLNQGSQELEANLKRQTGSGEPPIELFGESTESCTPAGKIGGGCGLDSVNSDGHGNVGKESIPETANGDSATSVKTPPVEASVSPEIPCGSQSKMSFPESSAMPVCYGAGHLLSGVTDKRKCRRRGSLKGGCEKINLFYDGKNDKNVVSDSQDSSIPLLAEASVRWLLSPCDEGCEDLGSDSDNRLQKCRIIHRNASPTLDLLSSPSTVCGDVSELGCAICNYSGSGSVGDAASKREAGILVLSPGKILELGCSEANMHEHLLITTPNSTSNCNAISAREEKNFRRNVIENDSALSLGSLSSGNIIQTPNSDSSADGCSGRTKDWFELDLITETLNKVVLSPRSEMSISDAPGFSFQYADMDSSSNSINLNHIEENIDTVCSWVSDSTLENLALSHVRISWRDGLVNRIDENDEFDSCRCLSDEEVDADGFSDKKLSSSPVSQSRRGRETDEETKSCLGSHLGDESGANEGNDLGIHNDALPLLLSYESCISALGKEKRLANNAESICTNGET</sequence>